<sequence length="133" mass="14436">MFNLKKSLPILAIVATVSLASTAYAATQNTNLSYLNASANGYLNATFKTFSNDEATAKTEWIGATSEPYLVVAVDLQSADNIASSYTSLGTDYGNSANVYRSKGGVWAFKSVHKILDRYALATERHMKELTDH</sequence>
<dbReference type="RefSeq" id="WP_157318448.1">
    <property type="nucleotide sequence ID" value="NZ_WSEM01000006.1"/>
</dbReference>
<reference evidence="2 3" key="1">
    <citation type="submission" date="2019-12" db="EMBL/GenBank/DDBJ databases">
        <authorList>
            <person name="Huq M.A."/>
        </authorList>
    </citation>
    <scope>NUCLEOTIDE SEQUENCE [LARGE SCALE GENOMIC DNA]</scope>
    <source>
        <strain evidence="2 3">MAH-34</strain>
    </source>
</reference>
<proteinExistence type="predicted"/>
<comment type="caution">
    <text evidence="2">The sequence shown here is derived from an EMBL/GenBank/DDBJ whole genome shotgun (WGS) entry which is preliminary data.</text>
</comment>
<evidence type="ECO:0000256" key="1">
    <source>
        <dbReference type="SAM" id="SignalP"/>
    </source>
</evidence>
<gene>
    <name evidence="2" type="ORF">GON05_07025</name>
</gene>
<protein>
    <submittedName>
        <fullName evidence="2">Uncharacterized protein</fullName>
    </submittedName>
</protein>
<dbReference type="EMBL" id="WSEM01000006">
    <property type="protein sequence ID" value="MVQ34402.1"/>
    <property type="molecule type" value="Genomic_DNA"/>
</dbReference>
<keyword evidence="3" id="KW-1185">Reference proteome</keyword>
<evidence type="ECO:0000313" key="2">
    <source>
        <dbReference type="EMBL" id="MVQ34402.1"/>
    </source>
</evidence>
<feature type="signal peptide" evidence="1">
    <location>
        <begin position="1"/>
        <end position="25"/>
    </location>
</feature>
<evidence type="ECO:0000313" key="3">
    <source>
        <dbReference type="Proteomes" id="UP000467637"/>
    </source>
</evidence>
<feature type="chain" id="PRO_5046167492" evidence="1">
    <location>
        <begin position="26"/>
        <end position="133"/>
    </location>
</feature>
<organism evidence="2 3">
    <name type="scientific">Paenibacillus anseongense</name>
    <dbReference type="NCBI Taxonomy" id="2682845"/>
    <lineage>
        <taxon>Bacteria</taxon>
        <taxon>Bacillati</taxon>
        <taxon>Bacillota</taxon>
        <taxon>Bacilli</taxon>
        <taxon>Bacillales</taxon>
        <taxon>Paenibacillaceae</taxon>
        <taxon>Paenibacillus</taxon>
    </lineage>
</organism>
<keyword evidence="1" id="KW-0732">Signal</keyword>
<dbReference type="Proteomes" id="UP000467637">
    <property type="component" value="Unassembled WGS sequence"/>
</dbReference>
<accession>A0ABW9U4S4</accession>
<name>A0ABW9U4S4_9BACL</name>